<comment type="caution">
    <text evidence="14">The sequence shown here is derived from an EMBL/GenBank/DDBJ whole genome shotgun (WGS) entry which is preliminary data.</text>
</comment>
<dbReference type="OrthoDB" id="7013907at2"/>
<dbReference type="PROSITE" id="PS00018">
    <property type="entry name" value="EF_HAND_1"/>
    <property type="match status" value="1"/>
</dbReference>
<evidence type="ECO:0000256" key="12">
    <source>
        <dbReference type="SAM" id="Phobius"/>
    </source>
</evidence>
<evidence type="ECO:0000256" key="5">
    <source>
        <dbReference type="ARBA" id="ARBA00022692"/>
    </source>
</evidence>
<dbReference type="GO" id="GO:0016020">
    <property type="term" value="C:membrane"/>
    <property type="evidence" value="ECO:0007669"/>
    <property type="project" value="UniProtKB-SubCell"/>
</dbReference>
<evidence type="ECO:0000256" key="9">
    <source>
        <dbReference type="ARBA" id="ARBA00022833"/>
    </source>
</evidence>
<keyword evidence="9" id="KW-0862">Zinc</keyword>
<keyword evidence="5 12" id="KW-0812">Transmembrane</keyword>
<keyword evidence="8" id="KW-0833">Ubl conjugation pathway</keyword>
<dbReference type="InterPro" id="IPR018247">
    <property type="entry name" value="EF_Hand_1_Ca_BS"/>
</dbReference>
<keyword evidence="10 12" id="KW-1133">Transmembrane helix</keyword>
<keyword evidence="6" id="KW-0479">Metal-binding</keyword>
<keyword evidence="11 12" id="KW-0472">Membrane</keyword>
<evidence type="ECO:0000256" key="10">
    <source>
        <dbReference type="ARBA" id="ARBA00022989"/>
    </source>
</evidence>
<comment type="catalytic activity">
    <reaction evidence="1">
        <text>S-ubiquitinyl-[E2 ubiquitin-conjugating enzyme]-L-cysteine + [acceptor protein]-L-lysine = [E2 ubiquitin-conjugating enzyme]-L-cysteine + N(6)-ubiquitinyl-[acceptor protein]-L-lysine.</text>
        <dbReference type="EC" id="2.3.2.27"/>
    </reaction>
</comment>
<feature type="transmembrane region" description="Helical" evidence="12">
    <location>
        <begin position="286"/>
        <end position="306"/>
    </location>
</feature>
<keyword evidence="7" id="KW-0863">Zinc-finger</keyword>
<dbReference type="GO" id="GO:0016567">
    <property type="term" value="P:protein ubiquitination"/>
    <property type="evidence" value="ECO:0007669"/>
    <property type="project" value="InterPro"/>
</dbReference>
<evidence type="ECO:0000256" key="2">
    <source>
        <dbReference type="ARBA" id="ARBA00004141"/>
    </source>
</evidence>
<dbReference type="Pfam" id="PF12483">
    <property type="entry name" value="GIDE"/>
    <property type="match status" value="1"/>
</dbReference>
<dbReference type="RefSeq" id="WP_083563026.1">
    <property type="nucleotide sequence ID" value="NZ_AQQV01000004.1"/>
</dbReference>
<evidence type="ECO:0000259" key="13">
    <source>
        <dbReference type="PROSITE" id="PS50222"/>
    </source>
</evidence>
<evidence type="ECO:0000313" key="15">
    <source>
        <dbReference type="Proteomes" id="UP000192342"/>
    </source>
</evidence>
<dbReference type="GO" id="GO:0005509">
    <property type="term" value="F:calcium ion binding"/>
    <property type="evidence" value="ECO:0007669"/>
    <property type="project" value="InterPro"/>
</dbReference>
<evidence type="ECO:0000313" key="14">
    <source>
        <dbReference type="EMBL" id="ORE85436.1"/>
    </source>
</evidence>
<accession>A0A1Y1SAL6</accession>
<evidence type="ECO:0000256" key="6">
    <source>
        <dbReference type="ARBA" id="ARBA00022723"/>
    </source>
</evidence>
<dbReference type="Proteomes" id="UP000192342">
    <property type="component" value="Unassembled WGS sequence"/>
</dbReference>
<dbReference type="STRING" id="1317117.ATO7_14478"/>
<dbReference type="InterPro" id="IPR002048">
    <property type="entry name" value="EF_hand_dom"/>
</dbReference>
<evidence type="ECO:0000256" key="7">
    <source>
        <dbReference type="ARBA" id="ARBA00022771"/>
    </source>
</evidence>
<dbReference type="PROSITE" id="PS50222">
    <property type="entry name" value="EF_HAND_2"/>
    <property type="match status" value="1"/>
</dbReference>
<comment type="subcellular location">
    <subcellularLocation>
        <location evidence="2">Membrane</location>
        <topology evidence="2">Multi-pass membrane protein</topology>
    </subcellularLocation>
</comment>
<name>A0A1Y1SAL6_9GAMM</name>
<organism evidence="14 15">
    <name type="scientific">Oceanococcus atlanticus</name>
    <dbReference type="NCBI Taxonomy" id="1317117"/>
    <lineage>
        <taxon>Bacteria</taxon>
        <taxon>Pseudomonadati</taxon>
        <taxon>Pseudomonadota</taxon>
        <taxon>Gammaproteobacteria</taxon>
        <taxon>Chromatiales</taxon>
        <taxon>Oceanococcaceae</taxon>
        <taxon>Oceanococcus</taxon>
    </lineage>
</organism>
<sequence>MNLTELSHQVQLLEPDEFWISTGVLALLSLIGAVMAWLKLLKGRQIQDTPTSKIRSAAQGYVELEGIARMLPGDPVVSPLSGQQCCWWKYAVEEKRTTYSNGRRNTRWATIESACSDDLFQLVDETGDCVVDPDGASIIPNQRVRWYGSSRRPPRKPDKSPFFGLGSYRYTEQTISIGSPLYALGWFRTQGGIAHSFDDRSAVRELLAEWKADQARLLREFDSNGDGQIDMQEWAAVREKAVQQVRQRQLETAIDPDIHILCRPPHRRRFLLSTVAQHDLIRQARWYVIAGMTLFLGCGAAAVWLATARGVI</sequence>
<keyword evidence="15" id="KW-1185">Reference proteome</keyword>
<proteinExistence type="predicted"/>
<dbReference type="InterPro" id="IPR022170">
    <property type="entry name" value="MUL1-like"/>
</dbReference>
<keyword evidence="4" id="KW-0808">Transferase</keyword>
<dbReference type="GO" id="GO:0061630">
    <property type="term" value="F:ubiquitin protein ligase activity"/>
    <property type="evidence" value="ECO:0007669"/>
    <property type="project" value="UniProtKB-EC"/>
</dbReference>
<dbReference type="AlphaFoldDB" id="A0A1Y1SAL6"/>
<evidence type="ECO:0000256" key="8">
    <source>
        <dbReference type="ARBA" id="ARBA00022786"/>
    </source>
</evidence>
<evidence type="ECO:0000256" key="3">
    <source>
        <dbReference type="ARBA" id="ARBA00012483"/>
    </source>
</evidence>
<feature type="transmembrane region" description="Helical" evidence="12">
    <location>
        <begin position="18"/>
        <end position="38"/>
    </location>
</feature>
<protein>
    <recommendedName>
        <fullName evidence="3">RING-type E3 ubiquitin transferase</fullName>
        <ecNumber evidence="3">2.3.2.27</ecNumber>
    </recommendedName>
</protein>
<evidence type="ECO:0000256" key="1">
    <source>
        <dbReference type="ARBA" id="ARBA00000900"/>
    </source>
</evidence>
<dbReference type="EMBL" id="AQQV01000004">
    <property type="protein sequence ID" value="ORE85436.1"/>
    <property type="molecule type" value="Genomic_DNA"/>
</dbReference>
<dbReference type="GO" id="GO:0008270">
    <property type="term" value="F:zinc ion binding"/>
    <property type="evidence" value="ECO:0007669"/>
    <property type="project" value="UniProtKB-KW"/>
</dbReference>
<evidence type="ECO:0000256" key="11">
    <source>
        <dbReference type="ARBA" id="ARBA00023136"/>
    </source>
</evidence>
<reference evidence="14 15" key="1">
    <citation type="submission" date="2013-04" db="EMBL/GenBank/DDBJ databases">
        <title>Oceanococcus atlanticus 22II-S10r2 Genome Sequencing.</title>
        <authorList>
            <person name="Lai Q."/>
            <person name="Li G."/>
            <person name="Shao Z."/>
        </authorList>
    </citation>
    <scope>NUCLEOTIDE SEQUENCE [LARGE SCALE GENOMIC DNA]</scope>
    <source>
        <strain evidence="14 15">22II-S10r2</strain>
    </source>
</reference>
<gene>
    <name evidence="14" type="ORF">ATO7_14478</name>
</gene>
<feature type="domain" description="EF-hand" evidence="13">
    <location>
        <begin position="209"/>
        <end position="244"/>
    </location>
</feature>
<evidence type="ECO:0000256" key="4">
    <source>
        <dbReference type="ARBA" id="ARBA00022679"/>
    </source>
</evidence>
<dbReference type="EC" id="2.3.2.27" evidence="3"/>